<evidence type="ECO:0000313" key="2">
    <source>
        <dbReference type="EMBL" id="ONK78264.1"/>
    </source>
</evidence>
<sequence length="205" mass="23932">MLKSLKKCQNRKMLSLDKRVTTDKKKVSHRRDMKQWIINTMREKLSAGKIDGKGEEIEGKDKKNIGEKEIKDERSVSRDDEESTRSILQHGEETLAAENRIGSKNMTDRMKSSLFEESERCRTGILALFRFLNMDRMTPNWASDSWVSGHRNQSAKWMVILGCQKSINDPDKEDTMGEKRRPFSEEERQSSEPLLLEKDMKGHRR</sequence>
<dbReference type="Gramene" id="ONK78264">
    <property type="protein sequence ID" value="ONK78264"/>
    <property type="gene ID" value="A4U43_C02F16430"/>
</dbReference>
<name>A0A5P1FJK2_ASPOF</name>
<proteinExistence type="predicted"/>
<evidence type="ECO:0000256" key="1">
    <source>
        <dbReference type="SAM" id="MobiDB-lite"/>
    </source>
</evidence>
<protein>
    <submittedName>
        <fullName evidence="2">Uncharacterized protein</fullName>
    </submittedName>
</protein>
<feature type="region of interest" description="Disordered" evidence="1">
    <location>
        <begin position="166"/>
        <end position="205"/>
    </location>
</feature>
<dbReference type="Proteomes" id="UP000243459">
    <property type="component" value="Chromosome 2"/>
</dbReference>
<dbReference type="EMBL" id="CM007382">
    <property type="protein sequence ID" value="ONK78264.1"/>
    <property type="molecule type" value="Genomic_DNA"/>
</dbReference>
<organism evidence="2 3">
    <name type="scientific">Asparagus officinalis</name>
    <name type="common">Garden asparagus</name>
    <dbReference type="NCBI Taxonomy" id="4686"/>
    <lineage>
        <taxon>Eukaryota</taxon>
        <taxon>Viridiplantae</taxon>
        <taxon>Streptophyta</taxon>
        <taxon>Embryophyta</taxon>
        <taxon>Tracheophyta</taxon>
        <taxon>Spermatophyta</taxon>
        <taxon>Magnoliopsida</taxon>
        <taxon>Liliopsida</taxon>
        <taxon>Asparagales</taxon>
        <taxon>Asparagaceae</taxon>
        <taxon>Asparagoideae</taxon>
        <taxon>Asparagus</taxon>
    </lineage>
</organism>
<dbReference type="AlphaFoldDB" id="A0A5P1FJK2"/>
<reference evidence="3" key="1">
    <citation type="journal article" date="2017" name="Nat. Commun.">
        <title>The asparagus genome sheds light on the origin and evolution of a young Y chromosome.</title>
        <authorList>
            <person name="Harkess A."/>
            <person name="Zhou J."/>
            <person name="Xu C."/>
            <person name="Bowers J.E."/>
            <person name="Van der Hulst R."/>
            <person name="Ayyampalayam S."/>
            <person name="Mercati F."/>
            <person name="Riccardi P."/>
            <person name="McKain M.R."/>
            <person name="Kakrana A."/>
            <person name="Tang H."/>
            <person name="Ray J."/>
            <person name="Groenendijk J."/>
            <person name="Arikit S."/>
            <person name="Mathioni S.M."/>
            <person name="Nakano M."/>
            <person name="Shan H."/>
            <person name="Telgmann-Rauber A."/>
            <person name="Kanno A."/>
            <person name="Yue Z."/>
            <person name="Chen H."/>
            <person name="Li W."/>
            <person name="Chen Y."/>
            <person name="Xu X."/>
            <person name="Zhang Y."/>
            <person name="Luo S."/>
            <person name="Chen H."/>
            <person name="Gao J."/>
            <person name="Mao Z."/>
            <person name="Pires J.C."/>
            <person name="Luo M."/>
            <person name="Kudrna D."/>
            <person name="Wing R.A."/>
            <person name="Meyers B.C."/>
            <person name="Yi K."/>
            <person name="Kong H."/>
            <person name="Lavrijsen P."/>
            <person name="Sunseri F."/>
            <person name="Falavigna A."/>
            <person name="Ye Y."/>
            <person name="Leebens-Mack J.H."/>
            <person name="Chen G."/>
        </authorList>
    </citation>
    <scope>NUCLEOTIDE SEQUENCE [LARGE SCALE GENOMIC DNA]</scope>
    <source>
        <strain evidence="3">cv. DH0086</strain>
    </source>
</reference>
<evidence type="ECO:0000313" key="3">
    <source>
        <dbReference type="Proteomes" id="UP000243459"/>
    </source>
</evidence>
<gene>
    <name evidence="2" type="ORF">A4U43_C02F16430</name>
</gene>
<keyword evidence="3" id="KW-1185">Reference proteome</keyword>
<feature type="compositionally biased region" description="Basic and acidic residues" evidence="1">
    <location>
        <begin position="168"/>
        <end position="205"/>
    </location>
</feature>
<accession>A0A5P1FJK2</accession>
<feature type="compositionally biased region" description="Basic and acidic residues" evidence="1">
    <location>
        <begin position="49"/>
        <end position="78"/>
    </location>
</feature>
<feature type="region of interest" description="Disordered" evidence="1">
    <location>
        <begin position="49"/>
        <end position="91"/>
    </location>
</feature>